<protein>
    <recommendedName>
        <fullName evidence="4">tRNA pseudouridine synthase</fullName>
        <ecNumber evidence="4">5.4.99.12</ecNumber>
    </recommendedName>
</protein>
<dbReference type="EMBL" id="HBEM01001740">
    <property type="protein sequence ID" value="CAD8430536.1"/>
    <property type="molecule type" value="Transcribed_RNA"/>
</dbReference>
<dbReference type="Gene3D" id="3.30.70.580">
    <property type="entry name" value="Pseudouridine synthase I, catalytic domain, N-terminal subdomain"/>
    <property type="match status" value="1"/>
</dbReference>
<keyword evidence="3 4" id="KW-0413">Isomerase</keyword>
<dbReference type="PANTHER" id="PTHR11142:SF0">
    <property type="entry name" value="TRNA PSEUDOURIDINE SYNTHASE-LIKE 1"/>
    <property type="match status" value="1"/>
</dbReference>
<dbReference type="EC" id="5.4.99.12" evidence="4"/>
<feature type="signal peptide" evidence="5">
    <location>
        <begin position="1"/>
        <end position="21"/>
    </location>
</feature>
<evidence type="ECO:0000256" key="5">
    <source>
        <dbReference type="SAM" id="SignalP"/>
    </source>
</evidence>
<dbReference type="InterPro" id="IPR020103">
    <property type="entry name" value="PsdUridine_synth_cat_dom_sf"/>
</dbReference>
<evidence type="ECO:0000256" key="4">
    <source>
        <dbReference type="RuleBase" id="RU003792"/>
    </source>
</evidence>
<dbReference type="GO" id="GO:0003723">
    <property type="term" value="F:RNA binding"/>
    <property type="evidence" value="ECO:0007669"/>
    <property type="project" value="InterPro"/>
</dbReference>
<feature type="chain" id="PRO_5030767514" description="tRNA pseudouridine synthase" evidence="5">
    <location>
        <begin position="22"/>
        <end position="370"/>
    </location>
</feature>
<comment type="catalytic activity">
    <reaction evidence="4">
        <text>uridine(38/39/40) in tRNA = pseudouridine(38/39/40) in tRNA</text>
        <dbReference type="Rhea" id="RHEA:22376"/>
        <dbReference type="Rhea" id="RHEA-COMP:10085"/>
        <dbReference type="Rhea" id="RHEA-COMP:10087"/>
        <dbReference type="ChEBI" id="CHEBI:65314"/>
        <dbReference type="ChEBI" id="CHEBI:65315"/>
        <dbReference type="EC" id="5.4.99.12"/>
    </reaction>
</comment>
<evidence type="ECO:0000256" key="2">
    <source>
        <dbReference type="ARBA" id="ARBA00022694"/>
    </source>
</evidence>
<dbReference type="InterPro" id="IPR001406">
    <property type="entry name" value="PsdUridine_synth_TruA"/>
</dbReference>
<accession>A0A7S0CPZ3</accession>
<sequence length="370" mass="41888">MQSFSFFRLRFPTLLITSTLAHHPSSCALDSRQYRSSLLPRIPPKIQRRRNSEGLSCCAGRLFLDPVNEYRYKGYQYALTVGYDGGEFNGWQAQRHKNQARVPTVQQTIESALSRVLKVPVDSIRLIGASRTDTGVHARGQIASFMSERPLDTNRLVLAVNSRLPRTVRVFSARWVNPDFHPLVHVRRKRYSYKVHTGVILDPLCRFDRWHVPLALDISLVRQAARAMEGKHDFEHFSGAKTEALGRGRDSHRSIDIFNVEEIQDGLRFDIVGAGFLYHQVRHVVGACIGLACGLYDLQYLTTLLSGSAAGQHHNPKWQMGRAHGLCLEEIELVDLPPPTKLIHPEYEHDEYGRVSSINTSNMVERPGGD</sequence>
<name>A0A7S0CPZ3_9EUKA</name>
<feature type="domain" description="Pseudouridine synthase I TruA alpha/beta" evidence="6">
    <location>
        <begin position="83"/>
        <end position="176"/>
    </location>
</feature>
<dbReference type="AlphaFoldDB" id="A0A7S0CPZ3"/>
<dbReference type="PANTHER" id="PTHR11142">
    <property type="entry name" value="PSEUDOURIDYLATE SYNTHASE"/>
    <property type="match status" value="1"/>
</dbReference>
<keyword evidence="2 4" id="KW-0819">tRNA processing</keyword>
<organism evidence="7">
    <name type="scientific">Amorphochlora amoebiformis</name>
    <dbReference type="NCBI Taxonomy" id="1561963"/>
    <lineage>
        <taxon>Eukaryota</taxon>
        <taxon>Sar</taxon>
        <taxon>Rhizaria</taxon>
        <taxon>Cercozoa</taxon>
        <taxon>Chlorarachniophyceae</taxon>
        <taxon>Amorphochlora</taxon>
    </lineage>
</organism>
<dbReference type="Pfam" id="PF01416">
    <property type="entry name" value="PseudoU_synth_1"/>
    <property type="match status" value="2"/>
</dbReference>
<evidence type="ECO:0000259" key="6">
    <source>
        <dbReference type="Pfam" id="PF01416"/>
    </source>
</evidence>
<dbReference type="GO" id="GO:0031119">
    <property type="term" value="P:tRNA pseudouridine synthesis"/>
    <property type="evidence" value="ECO:0007669"/>
    <property type="project" value="TreeGrafter"/>
</dbReference>
<dbReference type="GO" id="GO:0160147">
    <property type="term" value="F:tRNA pseudouridine(38-40) synthase activity"/>
    <property type="evidence" value="ECO:0007669"/>
    <property type="project" value="UniProtKB-EC"/>
</dbReference>
<dbReference type="InterPro" id="IPR020094">
    <property type="entry name" value="TruA/RsuA/RluB/E/F_N"/>
</dbReference>
<dbReference type="Gene3D" id="3.30.70.660">
    <property type="entry name" value="Pseudouridine synthase I, catalytic domain, C-terminal subdomain"/>
    <property type="match status" value="1"/>
</dbReference>
<dbReference type="HAMAP" id="MF_00171">
    <property type="entry name" value="TruA"/>
    <property type="match status" value="1"/>
</dbReference>
<dbReference type="InterPro" id="IPR020097">
    <property type="entry name" value="PsdUridine_synth_TruA_a/b_dom"/>
</dbReference>
<comment type="similarity">
    <text evidence="1 4">Belongs to the tRNA pseudouridine synthase TruA family.</text>
</comment>
<dbReference type="SUPFAM" id="SSF55120">
    <property type="entry name" value="Pseudouridine synthase"/>
    <property type="match status" value="1"/>
</dbReference>
<dbReference type="InterPro" id="IPR020095">
    <property type="entry name" value="PsdUridine_synth_TruA_C"/>
</dbReference>
<keyword evidence="5" id="KW-0732">Signal</keyword>
<proteinExistence type="inferred from homology"/>
<evidence type="ECO:0000256" key="1">
    <source>
        <dbReference type="ARBA" id="ARBA00009375"/>
    </source>
</evidence>
<evidence type="ECO:0000256" key="3">
    <source>
        <dbReference type="ARBA" id="ARBA00023235"/>
    </source>
</evidence>
<dbReference type="CDD" id="cd02570">
    <property type="entry name" value="PseudoU_synth_EcTruA"/>
    <property type="match status" value="1"/>
</dbReference>
<evidence type="ECO:0000313" key="7">
    <source>
        <dbReference type="EMBL" id="CAD8430536.1"/>
    </source>
</evidence>
<reference evidence="7" key="1">
    <citation type="submission" date="2021-01" db="EMBL/GenBank/DDBJ databases">
        <authorList>
            <person name="Corre E."/>
            <person name="Pelletier E."/>
            <person name="Niang G."/>
            <person name="Scheremetjew M."/>
            <person name="Finn R."/>
            <person name="Kale V."/>
            <person name="Holt S."/>
            <person name="Cochrane G."/>
            <person name="Meng A."/>
            <person name="Brown T."/>
            <person name="Cohen L."/>
        </authorList>
    </citation>
    <scope>NUCLEOTIDE SEQUENCE</scope>
    <source>
        <strain evidence="7">CCMP2058</strain>
    </source>
</reference>
<feature type="domain" description="Pseudouridine synthase I TruA alpha/beta" evidence="6">
    <location>
        <begin position="224"/>
        <end position="331"/>
    </location>
</feature>
<gene>
    <name evidence="7" type="ORF">LAMO00422_LOCUS1246</name>
</gene>